<evidence type="ECO:0000313" key="1">
    <source>
        <dbReference type="EMBL" id="KAJ6709661.1"/>
    </source>
</evidence>
<dbReference type="EMBL" id="JAPFFM010000015">
    <property type="protein sequence ID" value="KAJ6709661.1"/>
    <property type="molecule type" value="Genomic_DNA"/>
</dbReference>
<name>A0A9Q0YSP8_9ROSI</name>
<protein>
    <submittedName>
        <fullName evidence="1">Uncharacterized protein</fullName>
    </submittedName>
</protein>
<evidence type="ECO:0000313" key="2">
    <source>
        <dbReference type="Proteomes" id="UP001151752"/>
    </source>
</evidence>
<comment type="caution">
    <text evidence="1">The sequence shown here is derived from an EMBL/GenBank/DDBJ whole genome shotgun (WGS) entry which is preliminary data.</text>
</comment>
<dbReference type="Proteomes" id="UP001151752">
    <property type="component" value="Chromosome 2"/>
</dbReference>
<keyword evidence="2" id="KW-1185">Reference proteome</keyword>
<reference evidence="1" key="2">
    <citation type="journal article" date="2023" name="Int. J. Mol. Sci.">
        <title>De Novo Assembly and Annotation of 11 Diverse Shrub Willow (Salix) Genomes Reveals Novel Gene Organization in Sex-Linked Regions.</title>
        <authorList>
            <person name="Hyden B."/>
            <person name="Feng K."/>
            <person name="Yates T.B."/>
            <person name="Jawdy S."/>
            <person name="Cereghino C."/>
            <person name="Smart L.B."/>
            <person name="Muchero W."/>
        </authorList>
    </citation>
    <scope>NUCLEOTIDE SEQUENCE</scope>
    <source>
        <tissue evidence="1">Shoot tip</tissue>
    </source>
</reference>
<reference evidence="1" key="1">
    <citation type="submission" date="2022-11" db="EMBL/GenBank/DDBJ databases">
        <authorList>
            <person name="Hyden B.L."/>
            <person name="Feng K."/>
            <person name="Yates T."/>
            <person name="Jawdy S."/>
            <person name="Smart L.B."/>
            <person name="Muchero W."/>
        </authorList>
    </citation>
    <scope>NUCLEOTIDE SEQUENCE</scope>
    <source>
        <tissue evidence="1">Shoot tip</tissue>
    </source>
</reference>
<dbReference type="AlphaFoldDB" id="A0A9Q0YSP8"/>
<gene>
    <name evidence="1" type="ORF">OIU74_010708</name>
</gene>
<sequence length="49" mass="5520">MKLGCYFAFDALVFPADLGEALYASTILFFLESTRELTGFLHAVIVRVY</sequence>
<organism evidence="1 2">
    <name type="scientific">Salix koriyanagi</name>
    <dbReference type="NCBI Taxonomy" id="2511006"/>
    <lineage>
        <taxon>Eukaryota</taxon>
        <taxon>Viridiplantae</taxon>
        <taxon>Streptophyta</taxon>
        <taxon>Embryophyta</taxon>
        <taxon>Tracheophyta</taxon>
        <taxon>Spermatophyta</taxon>
        <taxon>Magnoliopsida</taxon>
        <taxon>eudicotyledons</taxon>
        <taxon>Gunneridae</taxon>
        <taxon>Pentapetalae</taxon>
        <taxon>rosids</taxon>
        <taxon>fabids</taxon>
        <taxon>Malpighiales</taxon>
        <taxon>Salicaceae</taxon>
        <taxon>Saliceae</taxon>
        <taxon>Salix</taxon>
    </lineage>
</organism>
<accession>A0A9Q0YSP8</accession>
<proteinExistence type="predicted"/>